<dbReference type="InterPro" id="IPR008146">
    <property type="entry name" value="Gln_synth_cat_dom"/>
</dbReference>
<evidence type="ECO:0000256" key="1">
    <source>
        <dbReference type="ARBA" id="ARBA00001946"/>
    </source>
</evidence>
<evidence type="ECO:0000256" key="2">
    <source>
        <dbReference type="ARBA" id="ARBA00009897"/>
    </source>
</evidence>
<dbReference type="PROSITE" id="PS51987">
    <property type="entry name" value="GS_CATALYTIC"/>
    <property type="match status" value="1"/>
</dbReference>
<dbReference type="Proteomes" id="UP000198894">
    <property type="component" value="Unassembled WGS sequence"/>
</dbReference>
<comment type="cofactor">
    <cofactor evidence="1">
        <name>Mg(2+)</name>
        <dbReference type="ChEBI" id="CHEBI:18420"/>
    </cofactor>
</comment>
<gene>
    <name evidence="9" type="ORF">SAMN05428953_103331</name>
</gene>
<dbReference type="AlphaFoldDB" id="A0A1G8PN02"/>
<dbReference type="Gene3D" id="3.30.590.10">
    <property type="entry name" value="Glutamine synthetase/guanido kinase, catalytic domain"/>
    <property type="match status" value="1"/>
</dbReference>
<accession>A0A1G8PN02</accession>
<dbReference type="GO" id="GO:0006542">
    <property type="term" value="P:glutamine biosynthetic process"/>
    <property type="evidence" value="ECO:0007669"/>
    <property type="project" value="InterPro"/>
</dbReference>
<dbReference type="GO" id="GO:0006598">
    <property type="term" value="P:polyamine catabolic process"/>
    <property type="evidence" value="ECO:0007669"/>
    <property type="project" value="TreeGrafter"/>
</dbReference>
<evidence type="ECO:0000256" key="5">
    <source>
        <dbReference type="ARBA" id="ARBA00022840"/>
    </source>
</evidence>
<dbReference type="InterPro" id="IPR014746">
    <property type="entry name" value="Gln_synth/guanido_kin_cat_dom"/>
</dbReference>
<dbReference type="PANTHER" id="PTHR43785:SF3">
    <property type="entry name" value="GS CATALYTIC DOMAIN-CONTAINING PROTEIN"/>
    <property type="match status" value="1"/>
</dbReference>
<dbReference type="SMART" id="SM01230">
    <property type="entry name" value="Gln-synt_C"/>
    <property type="match status" value="1"/>
</dbReference>
<sequence length="461" mass="51094">MLNTTTTDAPQMTPTDDPKRWLEQQGIREVECLVPDVNGVLRGKALPTAKFLKSLEDRALYLPSSAFLVCIDGRYSGSNDEGFAYQDPDMRMVPDVATLCLAPGAGAEKAYVFADAFHMDDRPWMASPRHVLRAVLDLYHQRGWRAVVAPELEFYLTAPNPDPDRPLIAPVGRNGRSETVQHPYDMAALEEFEPVIQRLYDYAAKAGLPLDTLIHESGTAQLEINFLHGDALPLADKVLLFKRMTRRAAQDNGMHATFMAKPIAAQAGSSMHLHMSVIDEAGNTLFAGRDDADTEMFGHFIGGLQKYIPEVMPLFAPNVNSFRRIRPNHSAPANIEWSHDNRSCGLRVPAGGRAARRVENRLPGADANPYLAMAGSLLCGYLGVEEKLSRSPEASGNAYRSKSTLPKTMEEALDRFAACSPVRDLLGEDFVQTYLRVKSVELDLFQSVVTSWERDHLLLKV</sequence>
<dbReference type="SUPFAM" id="SSF55931">
    <property type="entry name" value="Glutamine synthetase/guanido kinase"/>
    <property type="match status" value="1"/>
</dbReference>
<evidence type="ECO:0000313" key="9">
    <source>
        <dbReference type="EMBL" id="SDI93585.1"/>
    </source>
</evidence>
<reference evidence="10" key="1">
    <citation type="submission" date="2016-10" db="EMBL/GenBank/DDBJ databases">
        <authorList>
            <person name="Varghese N."/>
            <person name="Submissions S."/>
        </authorList>
    </citation>
    <scope>NUCLEOTIDE SEQUENCE [LARGE SCALE GENOMIC DNA]</scope>
    <source>
        <strain evidence="10">CGMCC 1.11022</strain>
    </source>
</reference>
<keyword evidence="5" id="KW-0067">ATP-binding</keyword>
<evidence type="ECO:0000256" key="6">
    <source>
        <dbReference type="PROSITE-ProRule" id="PRU01331"/>
    </source>
</evidence>
<protein>
    <submittedName>
        <fullName evidence="9">Glutamine synthetase</fullName>
    </submittedName>
</protein>
<feature type="domain" description="GS catalytic" evidence="8">
    <location>
        <begin position="128"/>
        <end position="461"/>
    </location>
</feature>
<dbReference type="Gene3D" id="3.10.20.70">
    <property type="entry name" value="Glutamine synthetase, N-terminal domain"/>
    <property type="match status" value="1"/>
</dbReference>
<dbReference type="Pfam" id="PF00120">
    <property type="entry name" value="Gln-synt_C"/>
    <property type="match status" value="1"/>
</dbReference>
<dbReference type="GO" id="GO:0004356">
    <property type="term" value="F:glutamine synthetase activity"/>
    <property type="evidence" value="ECO:0007669"/>
    <property type="project" value="InterPro"/>
</dbReference>
<keyword evidence="3" id="KW-0436">Ligase</keyword>
<evidence type="ECO:0000313" key="10">
    <source>
        <dbReference type="Proteomes" id="UP000198894"/>
    </source>
</evidence>
<name>A0A1G8PN02_9HYPH</name>
<dbReference type="FunFam" id="3.30.590.10:FF:000005">
    <property type="entry name" value="Probable glutamine synthetase"/>
    <property type="match status" value="1"/>
</dbReference>
<dbReference type="InterPro" id="IPR036651">
    <property type="entry name" value="Gln_synt_N_sf"/>
</dbReference>
<dbReference type="PANTHER" id="PTHR43785">
    <property type="entry name" value="GAMMA-GLUTAMYLPUTRESCINE SYNTHETASE"/>
    <property type="match status" value="1"/>
</dbReference>
<evidence type="ECO:0000256" key="4">
    <source>
        <dbReference type="ARBA" id="ARBA00022741"/>
    </source>
</evidence>
<dbReference type="EMBL" id="FNEE01000003">
    <property type="protein sequence ID" value="SDI93585.1"/>
    <property type="molecule type" value="Genomic_DNA"/>
</dbReference>
<organism evidence="9 10">
    <name type="scientific">Mesorhizobium muleiense</name>
    <dbReference type="NCBI Taxonomy" id="1004279"/>
    <lineage>
        <taxon>Bacteria</taxon>
        <taxon>Pseudomonadati</taxon>
        <taxon>Pseudomonadota</taxon>
        <taxon>Alphaproteobacteria</taxon>
        <taxon>Hyphomicrobiales</taxon>
        <taxon>Phyllobacteriaceae</taxon>
        <taxon>Mesorhizobium</taxon>
    </lineage>
</organism>
<keyword evidence="4" id="KW-0547">Nucleotide-binding</keyword>
<dbReference type="SUPFAM" id="SSF54368">
    <property type="entry name" value="Glutamine synthetase, N-terminal domain"/>
    <property type="match status" value="1"/>
</dbReference>
<dbReference type="GO" id="GO:0005524">
    <property type="term" value="F:ATP binding"/>
    <property type="evidence" value="ECO:0007669"/>
    <property type="project" value="UniProtKB-KW"/>
</dbReference>
<comment type="similarity">
    <text evidence="2 6 7">Belongs to the glutamine synthetase family.</text>
</comment>
<proteinExistence type="inferred from homology"/>
<evidence type="ECO:0000259" key="8">
    <source>
        <dbReference type="PROSITE" id="PS51987"/>
    </source>
</evidence>
<keyword evidence="10" id="KW-1185">Reference proteome</keyword>
<evidence type="ECO:0000256" key="7">
    <source>
        <dbReference type="RuleBase" id="RU000384"/>
    </source>
</evidence>
<evidence type="ECO:0000256" key="3">
    <source>
        <dbReference type="ARBA" id="ARBA00022598"/>
    </source>
</evidence>